<gene>
    <name evidence="5" type="ORF">L195_g049958</name>
    <name evidence="6" type="ORF">L195_g050552</name>
</gene>
<dbReference type="PANTHER" id="PTHR46695:SF4">
    <property type="entry name" value="ZINC FINGER CCCH DOMAIN-CONTAINING PROTEIN 44"/>
    <property type="match status" value="1"/>
</dbReference>
<dbReference type="AlphaFoldDB" id="A0A2K3JUJ0"/>
<proteinExistence type="predicted"/>
<name>A0A2K3JUJ0_TRIPR</name>
<dbReference type="InterPro" id="IPR013083">
    <property type="entry name" value="Znf_RING/FYVE/PHD"/>
</dbReference>
<dbReference type="InterPro" id="IPR011011">
    <property type="entry name" value="Znf_FYVE_PHD"/>
</dbReference>
<evidence type="ECO:0000256" key="3">
    <source>
        <dbReference type="ARBA" id="ARBA00022833"/>
    </source>
</evidence>
<dbReference type="GO" id="GO:0008270">
    <property type="term" value="F:zinc ion binding"/>
    <property type="evidence" value="ECO:0007669"/>
    <property type="project" value="UniProtKB-KW"/>
</dbReference>
<organism evidence="6 7">
    <name type="scientific">Trifolium pratense</name>
    <name type="common">Red clover</name>
    <dbReference type="NCBI Taxonomy" id="57577"/>
    <lineage>
        <taxon>Eukaryota</taxon>
        <taxon>Viridiplantae</taxon>
        <taxon>Streptophyta</taxon>
        <taxon>Embryophyta</taxon>
        <taxon>Tracheophyta</taxon>
        <taxon>Spermatophyta</taxon>
        <taxon>Magnoliopsida</taxon>
        <taxon>eudicotyledons</taxon>
        <taxon>Gunneridae</taxon>
        <taxon>Pentapetalae</taxon>
        <taxon>rosids</taxon>
        <taxon>fabids</taxon>
        <taxon>Fabales</taxon>
        <taxon>Fabaceae</taxon>
        <taxon>Papilionoideae</taxon>
        <taxon>50 kb inversion clade</taxon>
        <taxon>NPAAA clade</taxon>
        <taxon>Hologalegina</taxon>
        <taxon>IRL clade</taxon>
        <taxon>Trifolieae</taxon>
        <taxon>Trifolium</taxon>
    </lineage>
</organism>
<keyword evidence="3" id="KW-0862">Zinc</keyword>
<evidence type="ECO:0000313" key="7">
    <source>
        <dbReference type="Proteomes" id="UP000236291"/>
    </source>
</evidence>
<evidence type="ECO:0000256" key="2">
    <source>
        <dbReference type="ARBA" id="ARBA00022771"/>
    </source>
</evidence>
<dbReference type="Proteomes" id="UP000236291">
    <property type="component" value="Unassembled WGS sequence"/>
</dbReference>
<dbReference type="Gene3D" id="3.30.40.10">
    <property type="entry name" value="Zinc/RING finger domain, C3HC4 (zinc finger)"/>
    <property type="match status" value="1"/>
</dbReference>
<comment type="caution">
    <text evidence="6">The sequence shown here is derived from an EMBL/GenBank/DDBJ whole genome shotgun (WGS) entry which is preliminary data.</text>
</comment>
<dbReference type="ExpressionAtlas" id="A0A2K3JUJ0">
    <property type="expression patterns" value="baseline"/>
</dbReference>
<reference evidence="6 7" key="2">
    <citation type="journal article" date="2017" name="Front. Plant Sci.">
        <title>Gene Classification and Mining of Molecular Markers Useful in Red Clover (Trifolium pratense) Breeding.</title>
        <authorList>
            <person name="Istvanek J."/>
            <person name="Dluhosova J."/>
            <person name="Dluhos P."/>
            <person name="Patkova L."/>
            <person name="Nedelnik J."/>
            <person name="Repkova J."/>
        </authorList>
    </citation>
    <scope>NUCLEOTIDE SEQUENCE [LARGE SCALE GENOMIC DNA]</scope>
    <source>
        <strain evidence="7">cv. Tatra</strain>
        <tissue evidence="6">Young leaves</tissue>
    </source>
</reference>
<dbReference type="EMBL" id="ASHM01077065">
    <property type="protein sequence ID" value="PNX57731.1"/>
    <property type="molecule type" value="Genomic_DNA"/>
</dbReference>
<dbReference type="CDD" id="cd15568">
    <property type="entry name" value="PHD5_NSD"/>
    <property type="match status" value="1"/>
</dbReference>
<dbReference type="EMBL" id="ASHM01074857">
    <property type="protein sequence ID" value="PNX56590.1"/>
    <property type="molecule type" value="Genomic_DNA"/>
</dbReference>
<feature type="region of interest" description="Disordered" evidence="4">
    <location>
        <begin position="47"/>
        <end position="70"/>
    </location>
</feature>
<evidence type="ECO:0000313" key="6">
    <source>
        <dbReference type="EMBL" id="PNX57731.1"/>
    </source>
</evidence>
<keyword evidence="2" id="KW-0863">Zinc-finger</keyword>
<keyword evidence="1" id="KW-0479">Metal-binding</keyword>
<dbReference type="SUPFAM" id="SSF57903">
    <property type="entry name" value="FYVE/PHD zinc finger"/>
    <property type="match status" value="1"/>
</dbReference>
<reference evidence="6 7" key="1">
    <citation type="journal article" date="2014" name="Am. J. Bot.">
        <title>Genome assembly and annotation for red clover (Trifolium pratense; Fabaceae).</title>
        <authorList>
            <person name="Istvanek J."/>
            <person name="Jaros M."/>
            <person name="Krenek A."/>
            <person name="Repkova J."/>
        </authorList>
    </citation>
    <scope>NUCLEOTIDE SEQUENCE [LARGE SCALE GENOMIC DNA]</scope>
    <source>
        <strain evidence="7">cv. Tatra</strain>
        <tissue evidence="6">Young leaves</tissue>
    </source>
</reference>
<dbReference type="PANTHER" id="PTHR46695">
    <property type="entry name" value="ZINC FINGER CCCH DOMAIN-CONTAINING PROTEIN 44-RELATED"/>
    <property type="match status" value="1"/>
</dbReference>
<dbReference type="STRING" id="57577.A0A2K3JUJ0"/>
<feature type="non-terminal residue" evidence="6">
    <location>
        <position position="118"/>
    </location>
</feature>
<sequence>MMEELQQQQIQQPVIPVTGEVRFSENSIGVNASDVDFTMTDGGSYDTVLKKKRGRPPKGTLPPHPRLKKPKDEEDVCFICFDGGSLVLCDYRGCPKAYHPACVKRDEEFFRLTEKWNC</sequence>
<evidence type="ECO:0000256" key="4">
    <source>
        <dbReference type="SAM" id="MobiDB-lite"/>
    </source>
</evidence>
<evidence type="ECO:0000256" key="1">
    <source>
        <dbReference type="ARBA" id="ARBA00022723"/>
    </source>
</evidence>
<evidence type="ECO:0000313" key="5">
    <source>
        <dbReference type="EMBL" id="PNX56590.1"/>
    </source>
</evidence>
<protein>
    <submittedName>
        <fullName evidence="6">Zinc finger CCCH domain-containing protein 44-like</fullName>
    </submittedName>
</protein>
<accession>A0A2K3JUJ0</accession>